<feature type="non-terminal residue" evidence="1">
    <location>
        <position position="1"/>
    </location>
</feature>
<evidence type="ECO:0000313" key="2">
    <source>
        <dbReference type="Proteomes" id="UP000789739"/>
    </source>
</evidence>
<keyword evidence="2" id="KW-1185">Reference proteome</keyword>
<comment type="caution">
    <text evidence="1">The sequence shown here is derived from an EMBL/GenBank/DDBJ whole genome shotgun (WGS) entry which is preliminary data.</text>
</comment>
<organism evidence="1 2">
    <name type="scientific">Paraglomus brasilianum</name>
    <dbReference type="NCBI Taxonomy" id="144538"/>
    <lineage>
        <taxon>Eukaryota</taxon>
        <taxon>Fungi</taxon>
        <taxon>Fungi incertae sedis</taxon>
        <taxon>Mucoromycota</taxon>
        <taxon>Glomeromycotina</taxon>
        <taxon>Glomeromycetes</taxon>
        <taxon>Paraglomerales</taxon>
        <taxon>Paraglomeraceae</taxon>
        <taxon>Paraglomus</taxon>
    </lineage>
</organism>
<dbReference type="Proteomes" id="UP000789739">
    <property type="component" value="Unassembled WGS sequence"/>
</dbReference>
<evidence type="ECO:0000313" key="1">
    <source>
        <dbReference type="EMBL" id="CAG8646875.1"/>
    </source>
</evidence>
<sequence>TAKKTKKKVVSQFIISLKAALESVDNLTRFVNDPPSGFDRKALSVLRLLKSQFLY</sequence>
<name>A0A9N9DN76_9GLOM</name>
<gene>
    <name evidence="1" type="ORF">PBRASI_LOCUS10073</name>
</gene>
<accession>A0A9N9DN76</accession>
<proteinExistence type="predicted"/>
<reference evidence="1" key="1">
    <citation type="submission" date="2021-06" db="EMBL/GenBank/DDBJ databases">
        <authorList>
            <person name="Kallberg Y."/>
            <person name="Tangrot J."/>
            <person name="Rosling A."/>
        </authorList>
    </citation>
    <scope>NUCLEOTIDE SEQUENCE</scope>
    <source>
        <strain evidence="1">BR232B</strain>
    </source>
</reference>
<dbReference type="EMBL" id="CAJVPI010002632">
    <property type="protein sequence ID" value="CAG8646875.1"/>
    <property type="molecule type" value="Genomic_DNA"/>
</dbReference>
<dbReference type="AlphaFoldDB" id="A0A9N9DN76"/>
<protein>
    <submittedName>
        <fullName evidence="1">10581_t:CDS:1</fullName>
    </submittedName>
</protein>